<comment type="similarity">
    <text evidence="2">Belongs to the methyl-accepting chemotaxis (MCP) protein family.</text>
</comment>
<dbReference type="PROSITE" id="PS50111">
    <property type="entry name" value="CHEMOTAXIS_TRANSDUC_2"/>
    <property type="match status" value="1"/>
</dbReference>
<dbReference type="Pfam" id="PF12729">
    <property type="entry name" value="4HB_MCP_1"/>
    <property type="match status" value="1"/>
</dbReference>
<keyword evidence="6" id="KW-0812">Transmembrane</keyword>
<dbReference type="EMBL" id="JBBMEX010000009">
    <property type="protein sequence ID" value="MEQ2558134.1"/>
    <property type="molecule type" value="Genomic_DNA"/>
</dbReference>
<dbReference type="PANTHER" id="PTHR43531">
    <property type="entry name" value="PROTEIN ICFG"/>
    <property type="match status" value="1"/>
</dbReference>
<dbReference type="Proteomes" id="UP001454489">
    <property type="component" value="Unassembled WGS sequence"/>
</dbReference>
<dbReference type="SMART" id="SM00304">
    <property type="entry name" value="HAMP"/>
    <property type="match status" value="1"/>
</dbReference>
<dbReference type="Gene3D" id="1.10.287.950">
    <property type="entry name" value="Methyl-accepting chemotaxis protein"/>
    <property type="match status" value="1"/>
</dbReference>
<dbReference type="PANTHER" id="PTHR43531:SF11">
    <property type="entry name" value="METHYL-ACCEPTING CHEMOTAXIS PROTEIN 3"/>
    <property type="match status" value="1"/>
</dbReference>
<feature type="transmembrane region" description="Helical" evidence="6">
    <location>
        <begin position="189"/>
        <end position="211"/>
    </location>
</feature>
<dbReference type="CDD" id="cd06225">
    <property type="entry name" value="HAMP"/>
    <property type="match status" value="1"/>
</dbReference>
<evidence type="ECO:0000256" key="1">
    <source>
        <dbReference type="ARBA" id="ARBA00022500"/>
    </source>
</evidence>
<dbReference type="SUPFAM" id="SSF58104">
    <property type="entry name" value="Methyl-accepting chemotaxis protein (MCP) signaling domain"/>
    <property type="match status" value="1"/>
</dbReference>
<evidence type="ECO:0000313" key="9">
    <source>
        <dbReference type="EMBL" id="MEQ2558134.1"/>
    </source>
</evidence>
<gene>
    <name evidence="9" type="ORF">WMO43_09665</name>
</gene>
<proteinExistence type="inferred from homology"/>
<evidence type="ECO:0000313" key="10">
    <source>
        <dbReference type="Proteomes" id="UP001454489"/>
    </source>
</evidence>
<dbReference type="Pfam" id="PF00672">
    <property type="entry name" value="HAMP"/>
    <property type="match status" value="1"/>
</dbReference>
<organism evidence="9 10">
    <name type="scientific">Maccoyibacter intestinihominis</name>
    <dbReference type="NCBI Taxonomy" id="3133499"/>
    <lineage>
        <taxon>Bacteria</taxon>
        <taxon>Bacillati</taxon>
        <taxon>Bacillota</taxon>
        <taxon>Clostridia</taxon>
        <taxon>Lachnospirales</taxon>
        <taxon>Lachnospiraceae</taxon>
        <taxon>Maccoyibacter</taxon>
    </lineage>
</organism>
<dbReference type="SMART" id="SM00283">
    <property type="entry name" value="MA"/>
    <property type="match status" value="1"/>
</dbReference>
<keyword evidence="3" id="KW-0807">Transducer</keyword>
<dbReference type="InterPro" id="IPR004089">
    <property type="entry name" value="MCPsignal_dom"/>
</dbReference>
<feature type="region of interest" description="Disordered" evidence="5">
    <location>
        <begin position="539"/>
        <end position="558"/>
    </location>
</feature>
<name>A0ABV1HEK1_9FIRM</name>
<dbReference type="Gene3D" id="6.10.340.10">
    <property type="match status" value="1"/>
</dbReference>
<evidence type="ECO:0000256" key="4">
    <source>
        <dbReference type="SAM" id="Coils"/>
    </source>
</evidence>
<dbReference type="PROSITE" id="PS50885">
    <property type="entry name" value="HAMP"/>
    <property type="match status" value="1"/>
</dbReference>
<feature type="domain" description="HAMP" evidence="8">
    <location>
        <begin position="221"/>
        <end position="274"/>
    </location>
</feature>
<evidence type="ECO:0000256" key="6">
    <source>
        <dbReference type="SAM" id="Phobius"/>
    </source>
</evidence>
<dbReference type="RefSeq" id="WP_353531021.1">
    <property type="nucleotide sequence ID" value="NZ_JBBMEX010000009.1"/>
</dbReference>
<evidence type="ECO:0000256" key="2">
    <source>
        <dbReference type="ARBA" id="ARBA00029447"/>
    </source>
</evidence>
<keyword evidence="10" id="KW-1185">Reference proteome</keyword>
<protein>
    <submittedName>
        <fullName evidence="9">Methyl-accepting chemotaxis protein</fullName>
    </submittedName>
</protein>
<feature type="domain" description="Methyl-accepting transducer" evidence="7">
    <location>
        <begin position="326"/>
        <end position="555"/>
    </location>
</feature>
<evidence type="ECO:0000256" key="5">
    <source>
        <dbReference type="SAM" id="MobiDB-lite"/>
    </source>
</evidence>
<evidence type="ECO:0000259" key="7">
    <source>
        <dbReference type="PROSITE" id="PS50111"/>
    </source>
</evidence>
<dbReference type="InterPro" id="IPR003660">
    <property type="entry name" value="HAMP_dom"/>
</dbReference>
<dbReference type="SUPFAM" id="SSF158472">
    <property type="entry name" value="HAMP domain-like"/>
    <property type="match status" value="1"/>
</dbReference>
<evidence type="ECO:0000256" key="3">
    <source>
        <dbReference type="PROSITE-ProRule" id="PRU00284"/>
    </source>
</evidence>
<dbReference type="InterPro" id="IPR051310">
    <property type="entry name" value="MCP_chemotaxis"/>
</dbReference>
<reference evidence="9 10" key="1">
    <citation type="submission" date="2024-03" db="EMBL/GenBank/DDBJ databases">
        <title>Human intestinal bacterial collection.</title>
        <authorList>
            <person name="Pauvert C."/>
            <person name="Hitch T.C.A."/>
            <person name="Clavel T."/>
        </authorList>
    </citation>
    <scope>NUCLEOTIDE SEQUENCE [LARGE SCALE GENOMIC DNA]</scope>
    <source>
        <strain evidence="9 10">CLA-AA-H185</strain>
    </source>
</reference>
<keyword evidence="6" id="KW-1133">Transmembrane helix</keyword>
<sequence>MVQYLKKIFRTEKIKKKIMTSFIVVIVLMSIGTTLGAITLFYTTRQYNAALENYGFSQGDIGKAMISFADMRSATRAGIGEDDTELIAESVKEHDAQAEECSKNMKLIKECLSSKEEKAIYEKIETTMREYYTIEAEVLELGTTKDLSKSVQAQKMAAEKLDPAYDQVYDNMKDLLDLKEKEGNALKSLLLKAINIAVIILIVVLIISISISNVLARTVSNAIATPLQELAERLKAFAKGDLSSEFPVIDTQDEVADIENVAREMAQNLDVIIEDIKYCMGEMGNGNYTVRTSAEEKYTGDFEALLLSIRQMHRNMNDTLHQIDDSSVQVLAGSENLAQAAQNLAEGATEQAGAVEELLATFSDITSGVEKTVQHVGEAGSMSRQYAEDAKKSSEEMKDMMAVMAHMSETSQKIGSIIDEIEEIASQTNLLSLNASIEAARAGEAGKGFAVVASQIGKLADESAQSAVNTRNMIMTVINEVESGTNTAQRTAETLEEVVQGVGQIADVTEEAEELAKTQAEAMRQAEAALNQISEVVQSNSATAEESSATSEELSAQSEGLKDLVGKFQLDAV</sequence>
<keyword evidence="4" id="KW-0175">Coiled coil</keyword>
<dbReference type="InterPro" id="IPR024478">
    <property type="entry name" value="HlyB_4HB_MCP"/>
</dbReference>
<keyword evidence="6" id="KW-0472">Membrane</keyword>
<dbReference type="Pfam" id="PF00015">
    <property type="entry name" value="MCPsignal"/>
    <property type="match status" value="1"/>
</dbReference>
<feature type="transmembrane region" description="Helical" evidence="6">
    <location>
        <begin position="20"/>
        <end position="42"/>
    </location>
</feature>
<accession>A0ABV1HEK1</accession>
<comment type="caution">
    <text evidence="9">The sequence shown here is derived from an EMBL/GenBank/DDBJ whole genome shotgun (WGS) entry which is preliminary data.</text>
</comment>
<feature type="coiled-coil region" evidence="4">
    <location>
        <begin position="505"/>
        <end position="532"/>
    </location>
</feature>
<keyword evidence="1" id="KW-0145">Chemotaxis</keyword>
<evidence type="ECO:0000259" key="8">
    <source>
        <dbReference type="PROSITE" id="PS50885"/>
    </source>
</evidence>